<organism evidence="2 3">
    <name type="scientific">Thermogemmata fonticola</name>
    <dbReference type="NCBI Taxonomy" id="2755323"/>
    <lineage>
        <taxon>Bacteria</taxon>
        <taxon>Pseudomonadati</taxon>
        <taxon>Planctomycetota</taxon>
        <taxon>Planctomycetia</taxon>
        <taxon>Gemmatales</taxon>
        <taxon>Gemmataceae</taxon>
        <taxon>Thermogemmata</taxon>
    </lineage>
</organism>
<proteinExistence type="predicted"/>
<comment type="caution">
    <text evidence="2">The sequence shown here is derived from an EMBL/GenBank/DDBJ whole genome shotgun (WGS) entry which is preliminary data.</text>
</comment>
<evidence type="ECO:0000313" key="2">
    <source>
        <dbReference type="EMBL" id="MBA2227243.1"/>
    </source>
</evidence>
<sequence>MLWIIDGYNLMHAWSPLPHPQTHPTASRSQKAFQRHRQKFLDWLGTHRARCHPKDEVEVVFDAYNAPQPTHPEVYFGLQVHYSYRTHADHWIEERLRSLQGRQAVTVVSDDHGVQHMANRRGIAWMECSDFLERWSRETPPAGSPPVQPSASAPPEEDKEKATLSAAELEGLLQAFQQRPVSRFRRRPLPRRPFRRQ</sequence>
<evidence type="ECO:0000256" key="1">
    <source>
        <dbReference type="SAM" id="MobiDB-lite"/>
    </source>
</evidence>
<dbReference type="RefSeq" id="WP_194539110.1">
    <property type="nucleotide sequence ID" value="NZ_JACEFB010000012.1"/>
</dbReference>
<gene>
    <name evidence="2" type="ORF">H0921_13860</name>
</gene>
<protein>
    <submittedName>
        <fullName evidence="2">NYN domain-containing protein</fullName>
    </submittedName>
</protein>
<feature type="region of interest" description="Disordered" evidence="1">
    <location>
        <begin position="178"/>
        <end position="197"/>
    </location>
</feature>
<dbReference type="PANTHER" id="PTHR34547:SF1">
    <property type="entry name" value="YACP-LIKE NYN DOMAIN PROTEIN"/>
    <property type="match status" value="1"/>
</dbReference>
<feature type="region of interest" description="Disordered" evidence="1">
    <location>
        <begin position="136"/>
        <end position="163"/>
    </location>
</feature>
<dbReference type="EMBL" id="JACEFB010000012">
    <property type="protein sequence ID" value="MBA2227243.1"/>
    <property type="molecule type" value="Genomic_DNA"/>
</dbReference>
<evidence type="ECO:0000313" key="3">
    <source>
        <dbReference type="Proteomes" id="UP000542342"/>
    </source>
</evidence>
<dbReference type="InterPro" id="IPR010298">
    <property type="entry name" value="YacP-like"/>
</dbReference>
<feature type="compositionally biased region" description="Basic residues" evidence="1">
    <location>
        <begin position="182"/>
        <end position="197"/>
    </location>
</feature>
<dbReference type="PANTHER" id="PTHR34547">
    <property type="entry name" value="YACP-LIKE NYN DOMAIN PROTEIN"/>
    <property type="match status" value="1"/>
</dbReference>
<dbReference type="Proteomes" id="UP000542342">
    <property type="component" value="Unassembled WGS sequence"/>
</dbReference>
<keyword evidence="3" id="KW-1185">Reference proteome</keyword>
<dbReference type="Pfam" id="PF05991">
    <property type="entry name" value="NYN_YacP"/>
    <property type="match status" value="1"/>
</dbReference>
<name>A0A7V9ACR3_9BACT</name>
<dbReference type="AlphaFoldDB" id="A0A7V9ACR3"/>
<accession>A0A7V9ACR3</accession>
<reference evidence="2 3" key="1">
    <citation type="submission" date="2020-07" db="EMBL/GenBank/DDBJ databases">
        <title>Thermogemmata thermophila gen. nov., sp. nov., a novel moderate thermophilic planctomycete from a Kamchatka hot spring.</title>
        <authorList>
            <person name="Elcheninov A.G."/>
            <person name="Podosokorskaya O.A."/>
            <person name="Kovaleva O.L."/>
            <person name="Novikov A."/>
            <person name="Bonch-Osmolovskaya E.A."/>
            <person name="Toshchakov S.V."/>
            <person name="Kublanov I.V."/>
        </authorList>
    </citation>
    <scope>NUCLEOTIDE SEQUENCE [LARGE SCALE GENOMIC DNA]</scope>
    <source>
        <strain evidence="2 3">2918</strain>
    </source>
</reference>